<name>A0A7U3UYT0_9ACTN</name>
<dbReference type="SUPFAM" id="SSF55347">
    <property type="entry name" value="Glyceraldehyde-3-phosphate dehydrogenase-like, C-terminal domain"/>
    <property type="match status" value="1"/>
</dbReference>
<gene>
    <name evidence="4" type="ORF">RVR_8711</name>
</gene>
<accession>A0A7U3UYT0</accession>
<evidence type="ECO:0000256" key="1">
    <source>
        <dbReference type="ARBA" id="ARBA00023002"/>
    </source>
</evidence>
<dbReference type="Gene3D" id="3.40.50.720">
    <property type="entry name" value="NAD(P)-binding Rossmann-like Domain"/>
    <property type="match status" value="1"/>
</dbReference>
<dbReference type="InterPro" id="IPR050463">
    <property type="entry name" value="Gfo/Idh/MocA_oxidrdct_glycsds"/>
</dbReference>
<dbReference type="Pfam" id="PF01408">
    <property type="entry name" value="GFO_IDH_MocA"/>
    <property type="match status" value="1"/>
</dbReference>
<dbReference type="GO" id="GO:0000166">
    <property type="term" value="F:nucleotide binding"/>
    <property type="evidence" value="ECO:0007669"/>
    <property type="project" value="InterPro"/>
</dbReference>
<dbReference type="AlphaFoldDB" id="A0A7U3UYT0"/>
<feature type="domain" description="Gal80p-like C-terminal" evidence="3">
    <location>
        <begin position="136"/>
        <end position="276"/>
    </location>
</feature>
<keyword evidence="1" id="KW-0560">Oxidoreductase</keyword>
<dbReference type="InterPro" id="IPR036291">
    <property type="entry name" value="NAD(P)-bd_dom_sf"/>
</dbReference>
<reference evidence="4 5" key="3">
    <citation type="journal article" date="2011" name="Nat. Chem. Biol.">
        <title>Reveromycin A biosynthesis uses RevG and RevJ for stereospecific spiroacetal formation.</title>
        <authorList>
            <person name="Takahashi S."/>
            <person name="Toyoda A."/>
            <person name="Sekiyama Y."/>
            <person name="Takagi H."/>
            <person name="Nogawa T."/>
            <person name="Uramoto M."/>
            <person name="Suzuki R."/>
            <person name="Koshino H."/>
            <person name="Kumano T."/>
            <person name="Panthee S."/>
            <person name="Dairi T."/>
            <person name="Ishikawa J."/>
            <person name="Ikeda H."/>
            <person name="Sakaki Y."/>
            <person name="Osada H."/>
        </authorList>
    </citation>
    <scope>NUCLEOTIDE SEQUENCE [LARGE SCALE GENOMIC DNA]</scope>
    <source>
        <strain evidence="4 5">SN-593</strain>
    </source>
</reference>
<reference evidence="4 5" key="1">
    <citation type="journal article" date="2010" name="J. Bacteriol.">
        <title>Biochemical characterization of a novel indole prenyltransferase from Streptomyces sp. SN-593.</title>
        <authorList>
            <person name="Takahashi S."/>
            <person name="Takagi H."/>
            <person name="Toyoda A."/>
            <person name="Uramoto M."/>
            <person name="Nogawa T."/>
            <person name="Ueki M."/>
            <person name="Sakaki Y."/>
            <person name="Osada H."/>
        </authorList>
    </citation>
    <scope>NUCLEOTIDE SEQUENCE [LARGE SCALE GENOMIC DNA]</scope>
    <source>
        <strain evidence="4 5">SN-593</strain>
    </source>
</reference>
<dbReference type="PANTHER" id="PTHR43818:SF11">
    <property type="entry name" value="BCDNA.GH03377"/>
    <property type="match status" value="1"/>
</dbReference>
<reference evidence="4 5" key="2">
    <citation type="journal article" date="2011" name="J. Antibiot.">
        <title>Furaquinocins I and J: novel polyketide isoprenoid hybrid compounds from Streptomyces reveromyceticus SN-593.</title>
        <authorList>
            <person name="Panthee S."/>
            <person name="Takahashi S."/>
            <person name="Takagi H."/>
            <person name="Nogawa T."/>
            <person name="Oowada E."/>
            <person name="Uramoto M."/>
            <person name="Osada H."/>
        </authorList>
    </citation>
    <scope>NUCLEOTIDE SEQUENCE [LARGE SCALE GENOMIC DNA]</scope>
    <source>
        <strain evidence="4 5">SN-593</strain>
    </source>
</reference>
<dbReference type="SUPFAM" id="SSF51735">
    <property type="entry name" value="NAD(P)-binding Rossmann-fold domains"/>
    <property type="match status" value="1"/>
</dbReference>
<keyword evidence="5" id="KW-1185">Reference proteome</keyword>
<protein>
    <submittedName>
        <fullName evidence="4">Putative oxidoreductase</fullName>
    </submittedName>
</protein>
<dbReference type="Proteomes" id="UP000595703">
    <property type="component" value="Chromosome"/>
</dbReference>
<reference evidence="4 5" key="4">
    <citation type="journal article" date="2020" name="Sci. Rep.">
        <title>beta-carboline chemical signals induce reveromycin production through a LuxR family regulator in Streptomyces sp. SN-593.</title>
        <authorList>
            <person name="Panthee S."/>
            <person name="Kito N."/>
            <person name="Hayashi T."/>
            <person name="Shimizu T."/>
            <person name="Ishikawa J."/>
            <person name="Hamamoto H."/>
            <person name="Osada H."/>
            <person name="Takahashi S."/>
        </authorList>
    </citation>
    <scope>NUCLEOTIDE SEQUENCE [LARGE SCALE GENOMIC DNA]</scope>
    <source>
        <strain evidence="4 5">SN-593</strain>
    </source>
</reference>
<dbReference type="EMBL" id="AP018365">
    <property type="protein sequence ID" value="BBB01343.1"/>
    <property type="molecule type" value="Genomic_DNA"/>
</dbReference>
<evidence type="ECO:0000313" key="5">
    <source>
        <dbReference type="Proteomes" id="UP000595703"/>
    </source>
</evidence>
<dbReference type="InterPro" id="IPR055080">
    <property type="entry name" value="Gal80p-like_C"/>
</dbReference>
<evidence type="ECO:0000259" key="2">
    <source>
        <dbReference type="Pfam" id="PF01408"/>
    </source>
</evidence>
<proteinExistence type="predicted"/>
<evidence type="ECO:0000259" key="3">
    <source>
        <dbReference type="Pfam" id="PF22685"/>
    </source>
</evidence>
<dbReference type="Gene3D" id="3.30.360.10">
    <property type="entry name" value="Dihydrodipicolinate Reductase, domain 2"/>
    <property type="match status" value="1"/>
</dbReference>
<feature type="domain" description="Gfo/Idh/MocA-like oxidoreductase N-terminal" evidence="2">
    <location>
        <begin position="7"/>
        <end position="129"/>
    </location>
</feature>
<dbReference type="Pfam" id="PF22685">
    <property type="entry name" value="Gal80p_C-like"/>
    <property type="match status" value="1"/>
</dbReference>
<dbReference type="PANTHER" id="PTHR43818">
    <property type="entry name" value="BCDNA.GH03377"/>
    <property type="match status" value="1"/>
</dbReference>
<sequence>MMSGKVRIGVIGASSRPHGWAARAHLPAIAASEDVELAAVCTTRRESAEESARKFGAELAFDDYREMLAREDIEAVSVVVRVPSHHQVAKDALLAGKPVYTEWPLGRTTEEAVELAELAAERGIVTAVGLQARVHPAYRYVRDLIADGHIGEVLSCRASTVTSGALAKRTDFAWSAAADTGANTLTVTNGHTLDTVVFLLGGAVRTLSAQTTTQVKQWHSIDADEYVDVDAPDTVIVTGTLTGGATFSSYASMVPFAGEGFRIEVYGRKGTLTIQGDYHPQNSDPVLRVALGTNALKPLEVPAQYVTVPRVTETIQPYGVGVAYHEFARSIRGEEGAAPDFAVAVTLHRLLDAIRQSSASGAVVTLG</sequence>
<evidence type="ECO:0000313" key="4">
    <source>
        <dbReference type="EMBL" id="BBB01343.1"/>
    </source>
</evidence>
<dbReference type="GO" id="GO:0016491">
    <property type="term" value="F:oxidoreductase activity"/>
    <property type="evidence" value="ECO:0007669"/>
    <property type="project" value="UniProtKB-KW"/>
</dbReference>
<dbReference type="KEGG" id="arev:RVR_8711"/>
<organism evidence="4 5">
    <name type="scientific">Actinacidiphila reveromycinica</name>
    <dbReference type="NCBI Taxonomy" id="659352"/>
    <lineage>
        <taxon>Bacteria</taxon>
        <taxon>Bacillati</taxon>
        <taxon>Actinomycetota</taxon>
        <taxon>Actinomycetes</taxon>
        <taxon>Kitasatosporales</taxon>
        <taxon>Streptomycetaceae</taxon>
        <taxon>Actinacidiphila</taxon>
    </lineage>
</organism>
<dbReference type="InterPro" id="IPR000683">
    <property type="entry name" value="Gfo/Idh/MocA-like_OxRdtase_N"/>
</dbReference>